<dbReference type="EMBL" id="MTKO01000073">
    <property type="protein sequence ID" value="RWX45757.1"/>
    <property type="molecule type" value="Genomic_DNA"/>
</dbReference>
<name>A0A3S3QEY8_9BACT</name>
<feature type="transmembrane region" description="Helical" evidence="1">
    <location>
        <begin position="24"/>
        <end position="46"/>
    </location>
</feature>
<keyword evidence="1" id="KW-0812">Transmembrane</keyword>
<protein>
    <submittedName>
        <fullName evidence="2">Uncharacterized protein</fullName>
    </submittedName>
</protein>
<keyword evidence="3" id="KW-1185">Reference proteome</keyword>
<reference evidence="2 3" key="1">
    <citation type="submission" date="2017-01" db="EMBL/GenBank/DDBJ databases">
        <title>The cable genome- insights into the physiology and evolution of filamentous bacteria capable of sulfide oxidation via long distance electron transfer.</title>
        <authorList>
            <person name="Schreiber L."/>
            <person name="Bjerg J.T."/>
            <person name="Boggild A."/>
            <person name="Van De Vossenberg J."/>
            <person name="Meysman F."/>
            <person name="Nielsen L.P."/>
            <person name="Schramm A."/>
            <person name="Kjeldsen K.U."/>
        </authorList>
    </citation>
    <scope>NUCLEOTIDE SEQUENCE [LARGE SCALE GENOMIC DNA]</scope>
    <source>
        <strain evidence="2">MCF</strain>
    </source>
</reference>
<organism evidence="2 3">
    <name type="scientific">Candidatus Electrothrix aarhusensis</name>
    <dbReference type="NCBI Taxonomy" id="1859131"/>
    <lineage>
        <taxon>Bacteria</taxon>
        <taxon>Pseudomonadati</taxon>
        <taxon>Thermodesulfobacteriota</taxon>
        <taxon>Desulfobulbia</taxon>
        <taxon>Desulfobulbales</taxon>
        <taxon>Desulfobulbaceae</taxon>
        <taxon>Candidatus Electrothrix</taxon>
    </lineage>
</organism>
<keyword evidence="1" id="KW-1133">Transmembrane helix</keyword>
<keyword evidence="1" id="KW-0472">Membrane</keyword>
<evidence type="ECO:0000313" key="2">
    <source>
        <dbReference type="EMBL" id="RWX45757.1"/>
    </source>
</evidence>
<comment type="caution">
    <text evidence="2">The sequence shown here is derived from an EMBL/GenBank/DDBJ whole genome shotgun (WGS) entry which is preliminary data.</text>
</comment>
<sequence>MLSKKMKYTQEAGKSMLAVNSGEYVLLLFMCLFSATFLVATFLFLATGEEMIFLSDMQLPFLSSSFQ</sequence>
<accession>A0A3S3QEY8</accession>
<dbReference type="AlphaFoldDB" id="A0A3S3QEY8"/>
<dbReference type="Proteomes" id="UP000287853">
    <property type="component" value="Unassembled WGS sequence"/>
</dbReference>
<gene>
    <name evidence="2" type="ORF">H206_00660</name>
</gene>
<evidence type="ECO:0000256" key="1">
    <source>
        <dbReference type="SAM" id="Phobius"/>
    </source>
</evidence>
<evidence type="ECO:0000313" key="3">
    <source>
        <dbReference type="Proteomes" id="UP000287853"/>
    </source>
</evidence>
<proteinExistence type="predicted"/>